<gene>
    <name evidence="2" type="ORF">SMD31_16395</name>
</gene>
<organism evidence="2 3">
    <name type="scientific">Dongia rigui</name>
    <dbReference type="NCBI Taxonomy" id="940149"/>
    <lineage>
        <taxon>Bacteria</taxon>
        <taxon>Pseudomonadati</taxon>
        <taxon>Pseudomonadota</taxon>
        <taxon>Alphaproteobacteria</taxon>
        <taxon>Rhodospirillales</taxon>
        <taxon>Dongiaceae</taxon>
        <taxon>Dongia</taxon>
    </lineage>
</organism>
<comment type="caution">
    <text evidence="2">The sequence shown here is derived from an EMBL/GenBank/DDBJ whole genome shotgun (WGS) entry which is preliminary data.</text>
</comment>
<dbReference type="EMBL" id="JAXCLX010000003">
    <property type="protein sequence ID" value="MDY0873521.1"/>
    <property type="molecule type" value="Genomic_DNA"/>
</dbReference>
<dbReference type="RefSeq" id="WP_320501995.1">
    <property type="nucleotide sequence ID" value="NZ_JAXCLX010000003.1"/>
</dbReference>
<dbReference type="PROSITE" id="PS51257">
    <property type="entry name" value="PROKAR_LIPOPROTEIN"/>
    <property type="match status" value="1"/>
</dbReference>
<protein>
    <submittedName>
        <fullName evidence="2">Uncharacterized protein</fullName>
    </submittedName>
</protein>
<keyword evidence="1" id="KW-0732">Signal</keyword>
<accession>A0ABU5E1T2</accession>
<name>A0ABU5E1T2_9PROT</name>
<evidence type="ECO:0000256" key="1">
    <source>
        <dbReference type="SAM" id="SignalP"/>
    </source>
</evidence>
<feature type="signal peptide" evidence="1">
    <location>
        <begin position="1"/>
        <end position="15"/>
    </location>
</feature>
<proteinExistence type="predicted"/>
<dbReference type="Proteomes" id="UP001271769">
    <property type="component" value="Unassembled WGS sequence"/>
</dbReference>
<feature type="chain" id="PRO_5047416094" evidence="1">
    <location>
        <begin position="16"/>
        <end position="167"/>
    </location>
</feature>
<reference evidence="2 3" key="1">
    <citation type="journal article" date="2013" name="Antonie Van Leeuwenhoek">
        <title>Dongia rigui sp. nov., isolated from freshwater of a large wetland in Korea.</title>
        <authorList>
            <person name="Baik K.S."/>
            <person name="Hwang Y.M."/>
            <person name="Choi J.S."/>
            <person name="Kwon J."/>
            <person name="Seong C.N."/>
        </authorList>
    </citation>
    <scope>NUCLEOTIDE SEQUENCE [LARGE SCALE GENOMIC DNA]</scope>
    <source>
        <strain evidence="2 3">04SU4-P</strain>
    </source>
</reference>
<evidence type="ECO:0000313" key="2">
    <source>
        <dbReference type="EMBL" id="MDY0873521.1"/>
    </source>
</evidence>
<keyword evidence="3" id="KW-1185">Reference proteome</keyword>
<evidence type="ECO:0000313" key="3">
    <source>
        <dbReference type="Proteomes" id="UP001271769"/>
    </source>
</evidence>
<sequence length="167" mass="18668">MWRAGTLLFVAAALAACQTHGLHPTYYAGQLELALRNGNELDRPYFVDEADWPATLDCMISAIVAEIPLSDQSVLVQGLNGGYYQGHNDDLYVKYFWSSPAHGEIMWPDTPDAPPSSDGRLRFRSGDLVPELDFDLRRHMRRNFEGLCPGLADKYPAILSLPPMEEV</sequence>